<name>A0A7J7EXA5_DICBM</name>
<feature type="transmembrane region" description="Helical" evidence="12">
    <location>
        <begin position="92"/>
        <end position="112"/>
    </location>
</feature>
<dbReference type="PANTHER" id="PTHR42829">
    <property type="entry name" value="NADH-UBIQUINONE OXIDOREDUCTASE CHAIN 5"/>
    <property type="match status" value="1"/>
</dbReference>
<sequence>MCAYYISYPFIISLISTIMFIHSGQEIISITIQILKLSLSFKLDYFSIIFVPPQKVPYQWPALLHSSTVVVAGVFLLIPFHPLIENNKTVQTLTLCLGAITTLFTAICTLTQNDIKKIVTFSTSSRLGLIIVTIGINQPYLAFLYI</sequence>
<evidence type="ECO:0000256" key="12">
    <source>
        <dbReference type="SAM" id="Phobius"/>
    </source>
</evidence>
<feature type="transmembrane region" description="Helical" evidence="12">
    <location>
        <begin position="34"/>
        <end position="52"/>
    </location>
</feature>
<keyword evidence="3" id="KW-0813">Transport</keyword>
<dbReference type="GO" id="GO:0042773">
    <property type="term" value="P:ATP synthesis coupled electron transport"/>
    <property type="evidence" value="ECO:0007669"/>
    <property type="project" value="InterPro"/>
</dbReference>
<gene>
    <name evidence="14" type="ORF">HPG69_009659</name>
</gene>
<reference evidence="14 15" key="1">
    <citation type="journal article" date="2020" name="Mol. Biol. Evol.">
        <title>Interspecific Gene Flow and the Evolution of Specialization in Black and White Rhinoceros.</title>
        <authorList>
            <person name="Moodley Y."/>
            <person name="Westbury M.V."/>
            <person name="Russo I.M."/>
            <person name="Gopalakrishnan S."/>
            <person name="Rakotoarivelo A."/>
            <person name="Olsen R.A."/>
            <person name="Prost S."/>
            <person name="Tunstall T."/>
            <person name="Ryder O.A."/>
            <person name="Dalen L."/>
            <person name="Bruford M.W."/>
        </authorList>
    </citation>
    <scope>NUCLEOTIDE SEQUENCE [LARGE SCALE GENOMIC DNA]</scope>
    <source>
        <strain evidence="14">SBR-YM</strain>
        <tissue evidence="14">Skin</tissue>
    </source>
</reference>
<keyword evidence="9 12" id="KW-0472">Membrane</keyword>
<dbReference type="GO" id="GO:0008137">
    <property type="term" value="F:NADH dehydrogenase (ubiquinone) activity"/>
    <property type="evidence" value="ECO:0007669"/>
    <property type="project" value="UniProtKB-EC"/>
</dbReference>
<dbReference type="EC" id="7.1.1.2" evidence="2"/>
<keyword evidence="15" id="KW-1185">Reference proteome</keyword>
<dbReference type="Pfam" id="PF00361">
    <property type="entry name" value="Proton_antipo_M"/>
    <property type="match status" value="1"/>
</dbReference>
<evidence type="ECO:0000256" key="2">
    <source>
        <dbReference type="ARBA" id="ARBA00012944"/>
    </source>
</evidence>
<evidence type="ECO:0000256" key="9">
    <source>
        <dbReference type="ARBA" id="ARBA00023136"/>
    </source>
</evidence>
<evidence type="ECO:0000256" key="7">
    <source>
        <dbReference type="ARBA" id="ARBA00022989"/>
    </source>
</evidence>
<dbReference type="InterPro" id="IPR001750">
    <property type="entry name" value="ND/Mrp_TM"/>
</dbReference>
<dbReference type="GO" id="GO:0003954">
    <property type="term" value="F:NADH dehydrogenase activity"/>
    <property type="evidence" value="ECO:0007669"/>
    <property type="project" value="TreeGrafter"/>
</dbReference>
<feature type="domain" description="NADH:quinone oxidoreductase/Mrp antiporter transmembrane" evidence="13">
    <location>
        <begin position="56"/>
        <end position="137"/>
    </location>
</feature>
<keyword evidence="4" id="KW-0679">Respiratory chain</keyword>
<evidence type="ECO:0000256" key="5">
    <source>
        <dbReference type="ARBA" id="ARBA00022692"/>
    </source>
</evidence>
<evidence type="ECO:0000256" key="11">
    <source>
        <dbReference type="ARBA" id="ARBA00049551"/>
    </source>
</evidence>
<organism evidence="14 15">
    <name type="scientific">Diceros bicornis minor</name>
    <name type="common">South-central black rhinoceros</name>
    <dbReference type="NCBI Taxonomy" id="77932"/>
    <lineage>
        <taxon>Eukaryota</taxon>
        <taxon>Metazoa</taxon>
        <taxon>Chordata</taxon>
        <taxon>Craniata</taxon>
        <taxon>Vertebrata</taxon>
        <taxon>Euteleostomi</taxon>
        <taxon>Mammalia</taxon>
        <taxon>Eutheria</taxon>
        <taxon>Laurasiatheria</taxon>
        <taxon>Perissodactyla</taxon>
        <taxon>Rhinocerotidae</taxon>
        <taxon>Diceros</taxon>
    </lineage>
</organism>
<protein>
    <recommendedName>
        <fullName evidence="2">NADH:ubiquinone reductase (H(+)-translocating)</fullName>
        <ecNumber evidence="2">7.1.1.2</ecNumber>
    </recommendedName>
    <alternativeName>
        <fullName evidence="10">NADH dehydrogenase subunit 5</fullName>
    </alternativeName>
</protein>
<evidence type="ECO:0000256" key="10">
    <source>
        <dbReference type="ARBA" id="ARBA00031027"/>
    </source>
</evidence>
<feature type="transmembrane region" description="Helical" evidence="12">
    <location>
        <begin position="124"/>
        <end position="145"/>
    </location>
</feature>
<evidence type="ECO:0000256" key="8">
    <source>
        <dbReference type="ARBA" id="ARBA00023128"/>
    </source>
</evidence>
<dbReference type="GO" id="GO:0015990">
    <property type="term" value="P:electron transport coupled proton transport"/>
    <property type="evidence" value="ECO:0007669"/>
    <property type="project" value="TreeGrafter"/>
</dbReference>
<evidence type="ECO:0000313" key="14">
    <source>
        <dbReference type="EMBL" id="KAF5920409.1"/>
    </source>
</evidence>
<evidence type="ECO:0000256" key="6">
    <source>
        <dbReference type="ARBA" id="ARBA00022982"/>
    </source>
</evidence>
<evidence type="ECO:0000256" key="3">
    <source>
        <dbReference type="ARBA" id="ARBA00022448"/>
    </source>
</evidence>
<evidence type="ECO:0000256" key="1">
    <source>
        <dbReference type="ARBA" id="ARBA00004225"/>
    </source>
</evidence>
<keyword evidence="5 12" id="KW-0812">Transmembrane</keyword>
<dbReference type="PANTHER" id="PTHR42829:SF2">
    <property type="entry name" value="NADH-UBIQUINONE OXIDOREDUCTASE CHAIN 5"/>
    <property type="match status" value="1"/>
</dbReference>
<evidence type="ECO:0000259" key="13">
    <source>
        <dbReference type="Pfam" id="PF00361"/>
    </source>
</evidence>
<keyword evidence="8" id="KW-0496">Mitochondrion</keyword>
<keyword evidence="7 12" id="KW-1133">Transmembrane helix</keyword>
<accession>A0A7J7EXA5</accession>
<dbReference type="AlphaFoldDB" id="A0A7J7EXA5"/>
<evidence type="ECO:0000256" key="4">
    <source>
        <dbReference type="ARBA" id="ARBA00022660"/>
    </source>
</evidence>
<feature type="non-terminal residue" evidence="14">
    <location>
        <position position="1"/>
    </location>
</feature>
<dbReference type="EMBL" id="JACDTQ010002022">
    <property type="protein sequence ID" value="KAF5920409.1"/>
    <property type="molecule type" value="Genomic_DNA"/>
</dbReference>
<evidence type="ECO:0000313" key="15">
    <source>
        <dbReference type="Proteomes" id="UP000551758"/>
    </source>
</evidence>
<keyword evidence="6" id="KW-0249">Electron transport</keyword>
<comment type="catalytic activity">
    <reaction evidence="11">
        <text>a ubiquinone + NADH + 5 H(+)(in) = a ubiquinol + NAD(+) + 4 H(+)(out)</text>
        <dbReference type="Rhea" id="RHEA:29091"/>
        <dbReference type="Rhea" id="RHEA-COMP:9565"/>
        <dbReference type="Rhea" id="RHEA-COMP:9566"/>
        <dbReference type="ChEBI" id="CHEBI:15378"/>
        <dbReference type="ChEBI" id="CHEBI:16389"/>
        <dbReference type="ChEBI" id="CHEBI:17976"/>
        <dbReference type="ChEBI" id="CHEBI:57540"/>
        <dbReference type="ChEBI" id="CHEBI:57945"/>
        <dbReference type="EC" id="7.1.1.2"/>
    </reaction>
</comment>
<dbReference type="GO" id="GO:0031966">
    <property type="term" value="C:mitochondrial membrane"/>
    <property type="evidence" value="ECO:0007669"/>
    <property type="project" value="UniProtKB-SubCell"/>
</dbReference>
<dbReference type="InterPro" id="IPR003945">
    <property type="entry name" value="NU5C-like"/>
</dbReference>
<comment type="subcellular location">
    <subcellularLocation>
        <location evidence="1">Mitochondrion membrane</location>
        <topology evidence="1">Multi-pass membrane protein</topology>
    </subcellularLocation>
</comment>
<feature type="transmembrane region" description="Helical" evidence="12">
    <location>
        <begin position="58"/>
        <end position="80"/>
    </location>
</feature>
<comment type="caution">
    <text evidence="14">The sequence shown here is derived from an EMBL/GenBank/DDBJ whole genome shotgun (WGS) entry which is preliminary data.</text>
</comment>
<dbReference type="Proteomes" id="UP000551758">
    <property type="component" value="Unassembled WGS sequence"/>
</dbReference>
<feature type="transmembrane region" description="Helical" evidence="12">
    <location>
        <begin position="6"/>
        <end position="22"/>
    </location>
</feature>
<proteinExistence type="predicted"/>